<name>A0AAV7HSB7_DENCH</name>
<dbReference type="AlphaFoldDB" id="A0AAV7HSB7"/>
<sequence length="75" mass="8468">MIIHDQVQEACDHIYYVEVKTVELECMGEGFIKKFLKGIHLVHRKTRDEIKGLTPSEASSDTSSDSDGDEVESEL</sequence>
<evidence type="ECO:0000313" key="2">
    <source>
        <dbReference type="EMBL" id="KAH0470758.1"/>
    </source>
</evidence>
<dbReference type="EMBL" id="JAGFBR010000001">
    <property type="protein sequence ID" value="KAH0470758.1"/>
    <property type="molecule type" value="Genomic_DNA"/>
</dbReference>
<comment type="caution">
    <text evidence="2">The sequence shown here is derived from an EMBL/GenBank/DDBJ whole genome shotgun (WGS) entry which is preliminary data.</text>
</comment>
<feature type="compositionally biased region" description="Acidic residues" evidence="1">
    <location>
        <begin position="64"/>
        <end position="75"/>
    </location>
</feature>
<keyword evidence="3" id="KW-1185">Reference proteome</keyword>
<protein>
    <submittedName>
        <fullName evidence="2">Uncharacterized protein</fullName>
    </submittedName>
</protein>
<gene>
    <name evidence="2" type="ORF">IEQ34_000481</name>
</gene>
<feature type="region of interest" description="Disordered" evidence="1">
    <location>
        <begin position="50"/>
        <end position="75"/>
    </location>
</feature>
<accession>A0AAV7HSB7</accession>
<dbReference type="Proteomes" id="UP000775213">
    <property type="component" value="Unassembled WGS sequence"/>
</dbReference>
<evidence type="ECO:0000313" key="3">
    <source>
        <dbReference type="Proteomes" id="UP000775213"/>
    </source>
</evidence>
<reference evidence="2 3" key="1">
    <citation type="journal article" date="2021" name="Hortic Res">
        <title>Chromosome-scale assembly of the Dendrobium chrysotoxum genome enhances the understanding of orchid evolution.</title>
        <authorList>
            <person name="Zhang Y."/>
            <person name="Zhang G.Q."/>
            <person name="Zhang D."/>
            <person name="Liu X.D."/>
            <person name="Xu X.Y."/>
            <person name="Sun W.H."/>
            <person name="Yu X."/>
            <person name="Zhu X."/>
            <person name="Wang Z.W."/>
            <person name="Zhao X."/>
            <person name="Zhong W.Y."/>
            <person name="Chen H."/>
            <person name="Yin W.L."/>
            <person name="Huang T."/>
            <person name="Niu S.C."/>
            <person name="Liu Z.J."/>
        </authorList>
    </citation>
    <scope>NUCLEOTIDE SEQUENCE [LARGE SCALE GENOMIC DNA]</scope>
    <source>
        <strain evidence="2">Lindl</strain>
    </source>
</reference>
<evidence type="ECO:0000256" key="1">
    <source>
        <dbReference type="SAM" id="MobiDB-lite"/>
    </source>
</evidence>
<proteinExistence type="predicted"/>
<organism evidence="2 3">
    <name type="scientific">Dendrobium chrysotoxum</name>
    <name type="common">Orchid</name>
    <dbReference type="NCBI Taxonomy" id="161865"/>
    <lineage>
        <taxon>Eukaryota</taxon>
        <taxon>Viridiplantae</taxon>
        <taxon>Streptophyta</taxon>
        <taxon>Embryophyta</taxon>
        <taxon>Tracheophyta</taxon>
        <taxon>Spermatophyta</taxon>
        <taxon>Magnoliopsida</taxon>
        <taxon>Liliopsida</taxon>
        <taxon>Asparagales</taxon>
        <taxon>Orchidaceae</taxon>
        <taxon>Epidendroideae</taxon>
        <taxon>Malaxideae</taxon>
        <taxon>Dendrobiinae</taxon>
        <taxon>Dendrobium</taxon>
    </lineage>
</organism>